<dbReference type="Gene3D" id="3.30.1330.130">
    <property type="match status" value="2"/>
</dbReference>
<organism evidence="2 3">
    <name type="scientific">Sporomusa ovata</name>
    <dbReference type="NCBI Taxonomy" id="2378"/>
    <lineage>
        <taxon>Bacteria</taxon>
        <taxon>Bacillati</taxon>
        <taxon>Bacillota</taxon>
        <taxon>Negativicutes</taxon>
        <taxon>Selenomonadales</taxon>
        <taxon>Sporomusaceae</taxon>
        <taxon>Sporomusa</taxon>
    </lineage>
</organism>
<dbReference type="AlphaFoldDB" id="A0A0U1KRY6"/>
<dbReference type="Proteomes" id="UP000049855">
    <property type="component" value="Unassembled WGS sequence"/>
</dbReference>
<evidence type="ECO:0000259" key="1">
    <source>
        <dbReference type="Pfam" id="PF02663"/>
    </source>
</evidence>
<protein>
    <submittedName>
        <fullName evidence="2">Protein containing a metal-binding domain shared with formylmethanofuran dehydrogenase subunit E</fullName>
    </submittedName>
</protein>
<dbReference type="InterPro" id="IPR003814">
    <property type="entry name" value="FmdEsu_dom"/>
</dbReference>
<proteinExistence type="predicted"/>
<evidence type="ECO:0000313" key="2">
    <source>
        <dbReference type="EMBL" id="CQR70188.1"/>
    </source>
</evidence>
<gene>
    <name evidence="2" type="ORF">SpAn4DRAFT_4700</name>
</gene>
<reference evidence="3" key="1">
    <citation type="submission" date="2015-03" db="EMBL/GenBank/DDBJ databases">
        <authorList>
            <person name="Nijsse Bart"/>
        </authorList>
    </citation>
    <scope>NUCLEOTIDE SEQUENCE [LARGE SCALE GENOMIC DNA]</scope>
</reference>
<dbReference type="Pfam" id="PF02663">
    <property type="entry name" value="FmdE"/>
    <property type="match status" value="1"/>
</dbReference>
<dbReference type="InterPro" id="IPR053194">
    <property type="entry name" value="tRNA_methyltr_O"/>
</dbReference>
<sequence>MIIRAILVTIFSISLLFAVPLVTTASQVKTESGMAQKLAVLVDKAEFNSFHAVALQAGYQALNQLGHPDAKNLLVVTNAGYAKVDDQSSAPCLDALTAVTGCTVGKGNLLTVHSAAFTPLYFFVYDSLSGRAAYLEVDKNTKIGGTSFTQMLDKKDLFAYQAVETIMASKLIANPEIWDKKLKNRIFNGREFSLVSIANLWTDKAPADLMQAALFHDHFCPGVTAGYYLAKFLLDKYPLADNQSYHIIASPAWCKDDALQVMLNCTVGKGNMVVYPLADTDKQYLLPEAKDAAGINFVKNTGIYFMYNKKAKTGKGVVLGFDWDKLCKESGISFGREYPWRDNLQCDLWMNRHSNDYARYVTVIKEFELEQGSAPGDYIGPSINPWKKLDLWQNK</sequence>
<accession>A0A0U1KRY6</accession>
<evidence type="ECO:0000313" key="3">
    <source>
        <dbReference type="Proteomes" id="UP000049855"/>
    </source>
</evidence>
<dbReference type="SUPFAM" id="SSF143555">
    <property type="entry name" value="FwdE-like"/>
    <property type="match status" value="2"/>
</dbReference>
<dbReference type="PANTHER" id="PTHR39418">
    <property type="entry name" value="DEHYDROGENASE-RELATED"/>
    <property type="match status" value="1"/>
</dbReference>
<dbReference type="PANTHER" id="PTHR39418:SF1">
    <property type="entry name" value="DEHYDROGENASE"/>
    <property type="match status" value="1"/>
</dbReference>
<dbReference type="EMBL" id="CTRP01000002">
    <property type="protein sequence ID" value="CQR70188.1"/>
    <property type="molecule type" value="Genomic_DNA"/>
</dbReference>
<name>A0A0U1KRY6_9FIRM</name>
<feature type="domain" description="Formylmethanofuran dehydrogenase subunit E" evidence="1">
    <location>
        <begin position="215"/>
        <end position="322"/>
    </location>
</feature>
<dbReference type="RefSeq" id="WP_021170808.1">
    <property type="nucleotide sequence ID" value="NZ_CTRP01000002.1"/>
</dbReference>
<keyword evidence="3" id="KW-1185">Reference proteome</keyword>